<dbReference type="Gene3D" id="3.30.420.10">
    <property type="entry name" value="Ribonuclease H-like superfamily/Ribonuclease H"/>
    <property type="match status" value="1"/>
</dbReference>
<comment type="cofactor">
    <cofactor evidence="2">
        <name>Mg(2+)</name>
        <dbReference type="ChEBI" id="CHEBI:18420"/>
    </cofactor>
</comment>
<comment type="subcellular location">
    <subcellularLocation>
        <location evidence="4 14">Cytoplasm</location>
    </subcellularLocation>
</comment>
<sequence length="260" mass="29392">MKRLAIKEIEATLFNEMEVSEEWIDQLKYDERKGVQRLLGKFEKQKALEAERMQMHETMLIYEREAWQNGYNYVAGLDEVGRGPLAGPVTAAAVILPKDASLPGLTDSKKLSKEKREFFVEEIKKQALVYSVVFVDADEIDRVNIYEATKLAMQRAVNNLDIQPDYLLLDAMKLANSLPQESLIKGDQKSLTIAASSVLAKVARDEYMAELEKVYPGYGFAKHVGYGTEVHLKAMNTLGITKEHRKSFKPVADCLIKQST</sequence>
<dbReference type="PANTHER" id="PTHR10954:SF18">
    <property type="entry name" value="RIBONUCLEASE HII"/>
    <property type="match status" value="1"/>
</dbReference>
<evidence type="ECO:0000313" key="18">
    <source>
        <dbReference type="EMBL" id="MDV2885293.1"/>
    </source>
</evidence>
<dbReference type="AlphaFoldDB" id="A0AAJ2NMW6"/>
<comment type="caution">
    <text evidence="18">The sequence shown here is derived from an EMBL/GenBank/DDBJ whole genome shotgun (WGS) entry which is preliminary data.</text>
</comment>
<evidence type="ECO:0000256" key="11">
    <source>
        <dbReference type="ARBA" id="ARBA00022759"/>
    </source>
</evidence>
<dbReference type="InterPro" id="IPR036397">
    <property type="entry name" value="RNaseH_sf"/>
</dbReference>
<evidence type="ECO:0000256" key="16">
    <source>
        <dbReference type="RuleBase" id="RU003515"/>
    </source>
</evidence>
<evidence type="ECO:0000256" key="1">
    <source>
        <dbReference type="ARBA" id="ARBA00000077"/>
    </source>
</evidence>
<dbReference type="PANTHER" id="PTHR10954">
    <property type="entry name" value="RIBONUCLEASE H2 SUBUNIT A"/>
    <property type="match status" value="1"/>
</dbReference>
<evidence type="ECO:0000256" key="9">
    <source>
        <dbReference type="ARBA" id="ARBA00022722"/>
    </source>
</evidence>
<dbReference type="InterPro" id="IPR022898">
    <property type="entry name" value="RNase_HII"/>
</dbReference>
<evidence type="ECO:0000256" key="14">
    <source>
        <dbReference type="HAMAP-Rule" id="MF_00052"/>
    </source>
</evidence>
<evidence type="ECO:0000256" key="7">
    <source>
        <dbReference type="ARBA" id="ARBA00019179"/>
    </source>
</evidence>
<evidence type="ECO:0000256" key="3">
    <source>
        <dbReference type="ARBA" id="ARBA00004065"/>
    </source>
</evidence>
<dbReference type="GO" id="GO:0003723">
    <property type="term" value="F:RNA binding"/>
    <property type="evidence" value="ECO:0007669"/>
    <property type="project" value="UniProtKB-UniRule"/>
</dbReference>
<evidence type="ECO:0000256" key="8">
    <source>
        <dbReference type="ARBA" id="ARBA00022490"/>
    </source>
</evidence>
<proteinExistence type="inferred from homology"/>
<dbReference type="GO" id="GO:0030145">
    <property type="term" value="F:manganese ion binding"/>
    <property type="evidence" value="ECO:0007669"/>
    <property type="project" value="UniProtKB-UniRule"/>
</dbReference>
<protein>
    <recommendedName>
        <fullName evidence="7 14">Ribonuclease HII</fullName>
        <shortName evidence="14">RNase HII</shortName>
        <ecNumber evidence="6 14">3.1.26.4</ecNumber>
    </recommendedName>
</protein>
<dbReference type="EC" id="3.1.26.4" evidence="6 14"/>
<dbReference type="Proteomes" id="UP001285636">
    <property type="component" value="Unassembled WGS sequence"/>
</dbReference>
<keyword evidence="13 14" id="KW-0464">Manganese</keyword>
<evidence type="ECO:0000256" key="13">
    <source>
        <dbReference type="ARBA" id="ARBA00023211"/>
    </source>
</evidence>
<keyword evidence="12 14" id="KW-0378">Hydrolase</keyword>
<dbReference type="SUPFAM" id="SSF53098">
    <property type="entry name" value="Ribonuclease H-like"/>
    <property type="match status" value="1"/>
</dbReference>
<dbReference type="RefSeq" id="WP_323466563.1">
    <property type="nucleotide sequence ID" value="NZ_CP144224.1"/>
</dbReference>
<evidence type="ECO:0000313" key="19">
    <source>
        <dbReference type="Proteomes" id="UP001285636"/>
    </source>
</evidence>
<keyword evidence="9 14" id="KW-0540">Nuclease</keyword>
<dbReference type="GO" id="GO:0032299">
    <property type="term" value="C:ribonuclease H2 complex"/>
    <property type="evidence" value="ECO:0007669"/>
    <property type="project" value="TreeGrafter"/>
</dbReference>
<feature type="binding site" evidence="14 15">
    <location>
        <position position="79"/>
    </location>
    <ligand>
        <name>a divalent metal cation</name>
        <dbReference type="ChEBI" id="CHEBI:60240"/>
    </ligand>
</feature>
<dbReference type="FunFam" id="3.30.420.10:FF:000006">
    <property type="entry name" value="Ribonuclease HII"/>
    <property type="match status" value="1"/>
</dbReference>
<gene>
    <name evidence="14" type="primary">rnhB</name>
    <name evidence="18" type="ORF">RYX45_08865</name>
</gene>
<evidence type="ECO:0000256" key="4">
    <source>
        <dbReference type="ARBA" id="ARBA00004496"/>
    </source>
</evidence>
<organism evidence="18 19">
    <name type="scientific">Alkalihalophilus pseudofirmus</name>
    <name type="common">Bacillus pseudofirmus</name>
    <dbReference type="NCBI Taxonomy" id="79885"/>
    <lineage>
        <taxon>Bacteria</taxon>
        <taxon>Bacillati</taxon>
        <taxon>Bacillota</taxon>
        <taxon>Bacilli</taxon>
        <taxon>Bacillales</taxon>
        <taxon>Bacillaceae</taxon>
        <taxon>Alkalihalophilus</taxon>
    </lineage>
</organism>
<keyword evidence="10 14" id="KW-0479">Metal-binding</keyword>
<dbReference type="CDD" id="cd07182">
    <property type="entry name" value="RNase_HII_bacteria_HII_like"/>
    <property type="match status" value="1"/>
</dbReference>
<keyword evidence="11 14" id="KW-0255">Endonuclease</keyword>
<evidence type="ECO:0000256" key="10">
    <source>
        <dbReference type="ARBA" id="ARBA00022723"/>
    </source>
</evidence>
<accession>A0AAJ2NMW6</accession>
<dbReference type="GO" id="GO:0005737">
    <property type="term" value="C:cytoplasm"/>
    <property type="evidence" value="ECO:0007669"/>
    <property type="project" value="UniProtKB-SubCell"/>
</dbReference>
<name>A0AAJ2NMW6_ALKPS</name>
<dbReference type="GO" id="GO:0004523">
    <property type="term" value="F:RNA-DNA hybrid ribonuclease activity"/>
    <property type="evidence" value="ECO:0007669"/>
    <property type="project" value="UniProtKB-UniRule"/>
</dbReference>
<evidence type="ECO:0000256" key="2">
    <source>
        <dbReference type="ARBA" id="ARBA00001946"/>
    </source>
</evidence>
<dbReference type="GO" id="GO:0006298">
    <property type="term" value="P:mismatch repair"/>
    <property type="evidence" value="ECO:0007669"/>
    <property type="project" value="TreeGrafter"/>
</dbReference>
<feature type="binding site" evidence="14 15">
    <location>
        <position position="170"/>
    </location>
    <ligand>
        <name>a divalent metal cation</name>
        <dbReference type="ChEBI" id="CHEBI:60240"/>
    </ligand>
</feature>
<evidence type="ECO:0000256" key="12">
    <source>
        <dbReference type="ARBA" id="ARBA00022801"/>
    </source>
</evidence>
<evidence type="ECO:0000256" key="15">
    <source>
        <dbReference type="PROSITE-ProRule" id="PRU01319"/>
    </source>
</evidence>
<evidence type="ECO:0000256" key="5">
    <source>
        <dbReference type="ARBA" id="ARBA00007383"/>
    </source>
</evidence>
<dbReference type="NCBIfam" id="NF000595">
    <property type="entry name" value="PRK00015.1-3"/>
    <property type="match status" value="1"/>
</dbReference>
<dbReference type="GO" id="GO:0043137">
    <property type="term" value="P:DNA replication, removal of RNA primer"/>
    <property type="evidence" value="ECO:0007669"/>
    <property type="project" value="TreeGrafter"/>
</dbReference>
<dbReference type="NCBIfam" id="NF000594">
    <property type="entry name" value="PRK00015.1-1"/>
    <property type="match status" value="1"/>
</dbReference>
<dbReference type="HAMAP" id="MF_00052_B">
    <property type="entry name" value="RNase_HII_B"/>
    <property type="match status" value="1"/>
</dbReference>
<dbReference type="EMBL" id="JAWJAY010000001">
    <property type="protein sequence ID" value="MDV2885293.1"/>
    <property type="molecule type" value="Genomic_DNA"/>
</dbReference>
<dbReference type="InterPro" id="IPR024567">
    <property type="entry name" value="RNase_HII/HIII_dom"/>
</dbReference>
<dbReference type="PROSITE" id="PS51975">
    <property type="entry name" value="RNASE_H_2"/>
    <property type="match status" value="1"/>
</dbReference>
<comment type="cofactor">
    <cofactor evidence="14 15">
        <name>Mn(2+)</name>
        <dbReference type="ChEBI" id="CHEBI:29035"/>
    </cofactor>
    <cofactor evidence="14 15">
        <name>Mg(2+)</name>
        <dbReference type="ChEBI" id="CHEBI:18420"/>
    </cofactor>
    <text evidence="14 15">Manganese or magnesium. Binds 1 divalent metal ion per monomer in the absence of substrate. May bind a second metal ion after substrate binding.</text>
</comment>
<dbReference type="InterPro" id="IPR012337">
    <property type="entry name" value="RNaseH-like_sf"/>
</dbReference>
<reference evidence="18" key="1">
    <citation type="submission" date="2023-10" db="EMBL/GenBank/DDBJ databases">
        <title>Screening of Alkalihalophilus pseudofirmusBZ-TG-HK211 and Its Alleviation of Salt Stress on Rapeseed Growth.</title>
        <authorList>
            <person name="Zhao B."/>
            <person name="Guo T."/>
        </authorList>
    </citation>
    <scope>NUCLEOTIDE SEQUENCE</scope>
    <source>
        <strain evidence="18">BZ-TG-HK211</strain>
    </source>
</reference>
<comment type="similarity">
    <text evidence="5 14 16">Belongs to the RNase HII family.</text>
</comment>
<comment type="function">
    <text evidence="3 14 16">Endonuclease that specifically degrades the RNA of RNA-DNA hybrids.</text>
</comment>
<keyword evidence="8 14" id="KW-0963">Cytoplasm</keyword>
<feature type="domain" description="RNase H type-2" evidence="17">
    <location>
        <begin position="72"/>
        <end position="260"/>
    </location>
</feature>
<feature type="binding site" evidence="14 15">
    <location>
        <position position="78"/>
    </location>
    <ligand>
        <name>a divalent metal cation</name>
        <dbReference type="ChEBI" id="CHEBI:60240"/>
    </ligand>
</feature>
<evidence type="ECO:0000259" key="17">
    <source>
        <dbReference type="PROSITE" id="PS51975"/>
    </source>
</evidence>
<dbReference type="InterPro" id="IPR001352">
    <property type="entry name" value="RNase_HII/HIII"/>
</dbReference>
<comment type="catalytic activity">
    <reaction evidence="1 14 15 16">
        <text>Endonucleolytic cleavage to 5'-phosphomonoester.</text>
        <dbReference type="EC" id="3.1.26.4"/>
    </reaction>
</comment>
<dbReference type="Pfam" id="PF01351">
    <property type="entry name" value="RNase_HII"/>
    <property type="match status" value="1"/>
</dbReference>
<evidence type="ECO:0000256" key="6">
    <source>
        <dbReference type="ARBA" id="ARBA00012180"/>
    </source>
</evidence>